<dbReference type="EMBL" id="OX597830">
    <property type="protein sequence ID" value="CAI9734968.1"/>
    <property type="molecule type" value="Genomic_DNA"/>
</dbReference>
<evidence type="ECO:0000313" key="7">
    <source>
        <dbReference type="EMBL" id="UUA79738.1"/>
    </source>
</evidence>
<feature type="region of interest" description="Disordered" evidence="4">
    <location>
        <begin position="101"/>
        <end position="128"/>
    </location>
</feature>
<dbReference type="GO" id="GO:0034237">
    <property type="term" value="F:protein kinase A regulatory subunit binding"/>
    <property type="evidence" value="ECO:0007669"/>
    <property type="project" value="TreeGrafter"/>
</dbReference>
<evidence type="ECO:0000259" key="5">
    <source>
        <dbReference type="Pfam" id="PF01931"/>
    </source>
</evidence>
<dbReference type="SUPFAM" id="SSF52972">
    <property type="entry name" value="ITPase-like"/>
    <property type="match status" value="1"/>
</dbReference>
<gene>
    <name evidence="7" type="primary">prrc1</name>
    <name evidence="6" type="ORF">OCTVUL_1B029994</name>
</gene>
<evidence type="ECO:0000256" key="1">
    <source>
        <dbReference type="ARBA" id="ARBA00004555"/>
    </source>
</evidence>
<proteinExistence type="evidence at transcript level"/>
<reference evidence="6" key="3">
    <citation type="submission" date="2023-08" db="EMBL/GenBank/DDBJ databases">
        <authorList>
            <person name="Alioto T."/>
            <person name="Alioto T."/>
            <person name="Gomez Garrido J."/>
        </authorList>
    </citation>
    <scope>NUCLEOTIDE SEQUENCE</scope>
</reference>
<feature type="compositionally biased region" description="Polar residues" evidence="4">
    <location>
        <begin position="108"/>
        <end position="119"/>
    </location>
</feature>
<evidence type="ECO:0000256" key="4">
    <source>
        <dbReference type="SAM" id="MobiDB-lite"/>
    </source>
</evidence>
<accession>A0A9Y1D267</accession>
<sequence length="386" mass="41584">MMEEVFSDQQAEILEKLESSGPSAQIAHQLQEAAQTDVISSAGGNGNGSSASPVLSSLSSSLSSSFTDGSTIFPTTTDVSSSPVTTLGTPSMTMATSLITEPSKIDTPMSSLTISQPPSSIRDKSFPSDHVETPIIPRAETSTVPQQDMTQGHSSLFGWFSGSNFVSRVVEKTKSSVESVITTLDPQMKEYIKSGGDIDIIVASTKEVKIGPIREAMQQAFGRATVTGRDSESNTAAQPLGYAAALRGAQERISRLRQQDDIKEKQAIVAIEGFIVELQVDGWFEMSCLHLQDPAHNITVTTYSQPTPIPTPYVLTAQDRTPTDYPLRWSGLAVTIGQVVEEAQPHIGRSNWQLALAGVSRYQSLSLAAQVLAYLYKQQFPTSYIS</sequence>
<dbReference type="PANTHER" id="PTHR23276">
    <property type="entry name" value="PROTEIN PRRC1"/>
    <property type="match status" value="1"/>
</dbReference>
<keyword evidence="3" id="KW-0333">Golgi apparatus</keyword>
<reference evidence="7" key="2">
    <citation type="journal article" date="2023" name="Front. Mol. Neurosci.">
        <title>Transcriptome-wide selection and validation of a solid set of reference genes for gene expression studies in the cephalopod mollusk Octopus vulgaris.</title>
        <authorList>
            <person name="Imperadore P."/>
            <person name="Cagnin S."/>
            <person name="Allegretti V."/>
            <person name="Millino C."/>
            <person name="Raffini F."/>
            <person name="Fiorito G."/>
            <person name="Ponte G."/>
        </authorList>
    </citation>
    <scope>NUCLEOTIDE SEQUENCE</scope>
</reference>
<evidence type="ECO:0000256" key="2">
    <source>
        <dbReference type="ARBA" id="ARBA00010298"/>
    </source>
</evidence>
<protein>
    <submittedName>
        <fullName evidence="7">PRRC1-A</fullName>
    </submittedName>
</protein>
<feature type="region of interest" description="Disordered" evidence="4">
    <location>
        <begin position="1"/>
        <end position="60"/>
    </location>
</feature>
<dbReference type="PANTHER" id="PTHR23276:SF2">
    <property type="entry name" value="PROTEIN PRRC1"/>
    <property type="match status" value="1"/>
</dbReference>
<dbReference type="Pfam" id="PF01931">
    <property type="entry name" value="NTPase_I-T"/>
    <property type="match status" value="1"/>
</dbReference>
<reference evidence="7" key="1">
    <citation type="submission" date="2021-03" db="EMBL/GenBank/DDBJ databases">
        <authorList>
            <person name="Imperadore P."/>
            <person name="Petrosino G."/>
            <person name="Sanges R."/>
            <person name="Fiorito G."/>
        </authorList>
    </citation>
    <scope>NUCLEOTIDE SEQUENCE</scope>
</reference>
<comment type="subcellular location">
    <subcellularLocation>
        <location evidence="1">Golgi apparatus</location>
    </subcellularLocation>
</comment>
<evidence type="ECO:0000313" key="8">
    <source>
        <dbReference type="Proteomes" id="UP001162480"/>
    </source>
</evidence>
<feature type="domain" description="Non-canonical purine NTP phosphatase/PRRC1" evidence="5">
    <location>
        <begin position="203"/>
        <end position="309"/>
    </location>
</feature>
<dbReference type="Proteomes" id="UP001162480">
    <property type="component" value="Chromosome 17"/>
</dbReference>
<keyword evidence="8" id="KW-1185">Reference proteome</keyword>
<dbReference type="InterPro" id="IPR026534">
    <property type="entry name" value="PRRC1"/>
</dbReference>
<dbReference type="AlphaFoldDB" id="A0A9Y1D267"/>
<dbReference type="Gene3D" id="3.90.950.10">
    <property type="match status" value="1"/>
</dbReference>
<dbReference type="InterPro" id="IPR029001">
    <property type="entry name" value="ITPase-like_fam"/>
</dbReference>
<name>A0A9Y1D267_OCTVU</name>
<feature type="compositionally biased region" description="Polar residues" evidence="4">
    <location>
        <begin position="20"/>
        <end position="39"/>
    </location>
</feature>
<evidence type="ECO:0000256" key="3">
    <source>
        <dbReference type="ARBA" id="ARBA00023034"/>
    </source>
</evidence>
<dbReference type="FunFam" id="3.90.950.10:FF:000017">
    <property type="entry name" value="Protein PRRC1-B"/>
    <property type="match status" value="1"/>
</dbReference>
<evidence type="ECO:0000313" key="6">
    <source>
        <dbReference type="EMBL" id="CAI9734968.1"/>
    </source>
</evidence>
<dbReference type="EMBL" id="MW800647">
    <property type="protein sequence ID" value="UUA79738.1"/>
    <property type="molecule type" value="mRNA"/>
</dbReference>
<dbReference type="GO" id="GO:0005794">
    <property type="term" value="C:Golgi apparatus"/>
    <property type="evidence" value="ECO:0007669"/>
    <property type="project" value="UniProtKB-SubCell"/>
</dbReference>
<comment type="similarity">
    <text evidence="2">Belongs to the PRRC1 family.</text>
</comment>
<organism evidence="7">
    <name type="scientific">Octopus vulgaris</name>
    <name type="common">Common octopus</name>
    <dbReference type="NCBI Taxonomy" id="6645"/>
    <lineage>
        <taxon>Eukaryota</taxon>
        <taxon>Metazoa</taxon>
        <taxon>Spiralia</taxon>
        <taxon>Lophotrochozoa</taxon>
        <taxon>Mollusca</taxon>
        <taxon>Cephalopoda</taxon>
        <taxon>Coleoidea</taxon>
        <taxon>Octopodiformes</taxon>
        <taxon>Octopoda</taxon>
        <taxon>Incirrata</taxon>
        <taxon>Octopodidae</taxon>
        <taxon>Octopus</taxon>
    </lineage>
</organism>
<feature type="compositionally biased region" description="Low complexity" evidence="4">
    <location>
        <begin position="48"/>
        <end position="60"/>
    </location>
</feature>
<dbReference type="InterPro" id="IPR026533">
    <property type="entry name" value="NTPase/PRRC1"/>
</dbReference>